<dbReference type="RefSeq" id="WP_138855159.1">
    <property type="nucleotide sequence ID" value="NZ_CP040709.1"/>
</dbReference>
<name>A0A840S822_9BURK</name>
<gene>
    <name evidence="2" type="ORF">HNQ51_002965</name>
</gene>
<dbReference type="SUPFAM" id="SSF51197">
    <property type="entry name" value="Clavaminate synthase-like"/>
    <property type="match status" value="1"/>
</dbReference>
<protein>
    <recommendedName>
        <fullName evidence="1">JmjC domain-containing protein</fullName>
    </recommendedName>
</protein>
<dbReference type="AlphaFoldDB" id="A0A840S822"/>
<dbReference type="Gene3D" id="2.60.120.10">
    <property type="entry name" value="Jelly Rolls"/>
    <property type="match status" value="1"/>
</dbReference>
<dbReference type="OrthoDB" id="479699at2"/>
<dbReference type="PANTHER" id="PTHR12461:SF105">
    <property type="entry name" value="HYPOXIA-INDUCIBLE FACTOR 1-ALPHA INHIBITOR"/>
    <property type="match status" value="1"/>
</dbReference>
<comment type="caution">
    <text evidence="2">The sequence shown here is derived from an EMBL/GenBank/DDBJ whole genome shotgun (WGS) entry which is preliminary data.</text>
</comment>
<dbReference type="EMBL" id="JACHHO010000005">
    <property type="protein sequence ID" value="MBB5205638.1"/>
    <property type="molecule type" value="Genomic_DNA"/>
</dbReference>
<organism evidence="2 3">
    <name type="scientific">Inhella inkyongensis</name>
    <dbReference type="NCBI Taxonomy" id="392593"/>
    <lineage>
        <taxon>Bacteria</taxon>
        <taxon>Pseudomonadati</taxon>
        <taxon>Pseudomonadota</taxon>
        <taxon>Betaproteobacteria</taxon>
        <taxon>Burkholderiales</taxon>
        <taxon>Sphaerotilaceae</taxon>
        <taxon>Inhella</taxon>
    </lineage>
</organism>
<keyword evidence="3" id="KW-1185">Reference proteome</keyword>
<feature type="domain" description="JmjC" evidence="1">
    <location>
        <begin position="96"/>
        <end position="269"/>
    </location>
</feature>
<dbReference type="InterPro" id="IPR014710">
    <property type="entry name" value="RmlC-like_jellyroll"/>
</dbReference>
<dbReference type="PROSITE" id="PS51184">
    <property type="entry name" value="JMJC"/>
    <property type="match status" value="1"/>
</dbReference>
<dbReference type="InterPro" id="IPR003347">
    <property type="entry name" value="JmjC_dom"/>
</dbReference>
<evidence type="ECO:0000259" key="1">
    <source>
        <dbReference type="PROSITE" id="PS51184"/>
    </source>
</evidence>
<dbReference type="PANTHER" id="PTHR12461">
    <property type="entry name" value="HYPOXIA-INDUCIBLE FACTOR 1 ALPHA INHIBITOR-RELATED"/>
    <property type="match status" value="1"/>
</dbReference>
<reference evidence="2 3" key="1">
    <citation type="submission" date="2020-08" db="EMBL/GenBank/DDBJ databases">
        <title>Genomic Encyclopedia of Type Strains, Phase IV (KMG-IV): sequencing the most valuable type-strain genomes for metagenomic binning, comparative biology and taxonomic classification.</title>
        <authorList>
            <person name="Goeker M."/>
        </authorList>
    </citation>
    <scope>NUCLEOTIDE SEQUENCE [LARGE SCALE GENOMIC DNA]</scope>
    <source>
        <strain evidence="2 3">DSM 23958</strain>
    </source>
</reference>
<evidence type="ECO:0000313" key="2">
    <source>
        <dbReference type="EMBL" id="MBB5205638.1"/>
    </source>
</evidence>
<proteinExistence type="predicted"/>
<dbReference type="InterPro" id="IPR041667">
    <property type="entry name" value="Cupin_8"/>
</dbReference>
<evidence type="ECO:0000313" key="3">
    <source>
        <dbReference type="Proteomes" id="UP000554837"/>
    </source>
</evidence>
<sequence length="334" mass="36959">MKPVRECRLRLDDLTTWQEIQQAGEPVLLRGLVAHWPLARCPDALTLAQTLAAADTGQAVDAVLMPPEVDGALGYGPGLQGFNFVRNRLPLSQVLEQVLRYARFDRAPAVAVQSAPLADCLPDLLPQCRLPLLHTDIAPRLWVGTAMCTPAHFDESRNLACVVAGRRVFRLLPPEQVVNLSVGPLDGAPTGTPISLASLRRPDRACFPALDQALQQLQVAELGPGDALYLPPLWWHEVESLDRFNLMLNHWWHGDALAPEAHPVSGLQALWTAALSFRHLPEAQRQQWQQLFAHFVFGPTDAAVAHIPEGQRGLLEVGEGAERRRRLRELARGW</sequence>
<dbReference type="Pfam" id="PF13621">
    <property type="entry name" value="Cupin_8"/>
    <property type="match status" value="1"/>
</dbReference>
<dbReference type="SMART" id="SM00558">
    <property type="entry name" value="JmjC"/>
    <property type="match status" value="1"/>
</dbReference>
<dbReference type="Proteomes" id="UP000554837">
    <property type="component" value="Unassembled WGS sequence"/>
</dbReference>
<accession>A0A840S822</accession>